<sequence length="274" mass="30448">MNYKLICIDLDGTLLDNDCQISEKNKAALKAAVDKGIRIAFTTGRMFTSARLHASKAGINVSIIGSNGAYIREIDGEKAIFERPLDRQGFDKICDVIERYKLDINFNTFDRVITDYELPPTNNHVLANKTVSEELKIKFGVHKNLREIYDIYEEGLLKVLMFSKNGKETIKKARKELEEFDGLEISSSKADNLEVMTKGMTKGTGIRALARILGISQEEIMCIGDSENDISMFNAAGLKVAMGNATEELKAMADYVTDTNINSGVGKAIEKFIL</sequence>
<dbReference type="InterPro" id="IPR000150">
    <property type="entry name" value="Cof"/>
</dbReference>
<gene>
    <name evidence="1" type="ORF">JK636_02615</name>
</gene>
<dbReference type="SFLD" id="SFLDS00003">
    <property type="entry name" value="Haloacid_Dehalogenase"/>
    <property type="match status" value="1"/>
</dbReference>
<name>A0ABS1T5W6_9CLOT</name>
<dbReference type="CDD" id="cd07516">
    <property type="entry name" value="HAD_Pase"/>
    <property type="match status" value="1"/>
</dbReference>
<comment type="caution">
    <text evidence="1">The sequence shown here is derived from an EMBL/GenBank/DDBJ whole genome shotgun (WGS) entry which is preliminary data.</text>
</comment>
<dbReference type="Gene3D" id="3.40.50.1000">
    <property type="entry name" value="HAD superfamily/HAD-like"/>
    <property type="match status" value="1"/>
</dbReference>
<accession>A0ABS1T5W6</accession>
<dbReference type="SFLD" id="SFLDG01144">
    <property type="entry name" value="C2.B.4:_PGP_Like"/>
    <property type="match status" value="1"/>
</dbReference>
<proteinExistence type="predicted"/>
<dbReference type="PANTHER" id="PTHR10000:SF8">
    <property type="entry name" value="HAD SUPERFAMILY HYDROLASE-LIKE, TYPE 3"/>
    <property type="match status" value="1"/>
</dbReference>
<evidence type="ECO:0000313" key="1">
    <source>
        <dbReference type="EMBL" id="MBL4934646.1"/>
    </source>
</evidence>
<evidence type="ECO:0000313" key="2">
    <source>
        <dbReference type="Proteomes" id="UP000632377"/>
    </source>
</evidence>
<reference evidence="1 2" key="1">
    <citation type="submission" date="2021-01" db="EMBL/GenBank/DDBJ databases">
        <title>Genome public.</title>
        <authorList>
            <person name="Liu C."/>
            <person name="Sun Q."/>
        </authorList>
    </citation>
    <scope>NUCLEOTIDE SEQUENCE [LARGE SCALE GENOMIC DNA]</scope>
    <source>
        <strain evidence="1 2">YIM B02515</strain>
    </source>
</reference>
<organism evidence="1 2">
    <name type="scientific">Clostridium rhizosphaerae</name>
    <dbReference type="NCBI Taxonomy" id="2803861"/>
    <lineage>
        <taxon>Bacteria</taxon>
        <taxon>Bacillati</taxon>
        <taxon>Bacillota</taxon>
        <taxon>Clostridia</taxon>
        <taxon>Eubacteriales</taxon>
        <taxon>Clostridiaceae</taxon>
        <taxon>Clostridium</taxon>
    </lineage>
</organism>
<dbReference type="EMBL" id="JAESWC010000001">
    <property type="protein sequence ID" value="MBL4934646.1"/>
    <property type="molecule type" value="Genomic_DNA"/>
</dbReference>
<dbReference type="RefSeq" id="WP_202747273.1">
    <property type="nucleotide sequence ID" value="NZ_JAESWC010000001.1"/>
</dbReference>
<dbReference type="PANTHER" id="PTHR10000">
    <property type="entry name" value="PHOSPHOSERINE PHOSPHATASE"/>
    <property type="match status" value="1"/>
</dbReference>
<dbReference type="InterPro" id="IPR006379">
    <property type="entry name" value="HAD-SF_hydro_IIB"/>
</dbReference>
<dbReference type="Proteomes" id="UP000632377">
    <property type="component" value="Unassembled WGS sequence"/>
</dbReference>
<keyword evidence="2" id="KW-1185">Reference proteome</keyword>
<dbReference type="Pfam" id="PF08282">
    <property type="entry name" value="Hydrolase_3"/>
    <property type="match status" value="1"/>
</dbReference>
<dbReference type="SUPFAM" id="SSF56784">
    <property type="entry name" value="HAD-like"/>
    <property type="match status" value="1"/>
</dbReference>
<dbReference type="NCBIfam" id="TIGR01484">
    <property type="entry name" value="HAD-SF-IIB"/>
    <property type="match status" value="1"/>
</dbReference>
<dbReference type="Gene3D" id="3.30.1240.10">
    <property type="match status" value="1"/>
</dbReference>
<protein>
    <submittedName>
        <fullName evidence="1">HAD family phosphatase</fullName>
    </submittedName>
</protein>
<dbReference type="NCBIfam" id="TIGR00099">
    <property type="entry name" value="Cof-subfamily"/>
    <property type="match status" value="1"/>
</dbReference>
<dbReference type="InterPro" id="IPR036412">
    <property type="entry name" value="HAD-like_sf"/>
</dbReference>
<dbReference type="SFLD" id="SFLDG01140">
    <property type="entry name" value="C2.B:_Phosphomannomutase_and_P"/>
    <property type="match status" value="1"/>
</dbReference>
<dbReference type="InterPro" id="IPR023214">
    <property type="entry name" value="HAD_sf"/>
</dbReference>